<organism evidence="2 3">
    <name type="scientific">Pirellulimonas nuda</name>
    <dbReference type="NCBI Taxonomy" id="2528009"/>
    <lineage>
        <taxon>Bacteria</taxon>
        <taxon>Pseudomonadati</taxon>
        <taxon>Planctomycetota</taxon>
        <taxon>Planctomycetia</taxon>
        <taxon>Pirellulales</taxon>
        <taxon>Lacipirellulaceae</taxon>
        <taxon>Pirellulimonas</taxon>
    </lineage>
</organism>
<dbReference type="KEGG" id="pnd:Pla175_06550"/>
<sequence precursor="true">MKQTTSAIAVAVIAAGLWSTVAPAEAAYGWRGKRTVSRQDPNDLFYNYYVGPQPSGTAAEMYVAPLPVPVSMGHTYTTYQPLMPHEMLYQHHRSYYTHSPGAGWTRTNVSYHSKANWLQAAIWDSHNWGENYGYKKSGNAWW</sequence>
<protein>
    <submittedName>
        <fullName evidence="2">Uncharacterized protein</fullName>
    </submittedName>
</protein>
<proteinExistence type="predicted"/>
<evidence type="ECO:0000313" key="3">
    <source>
        <dbReference type="Proteomes" id="UP000317429"/>
    </source>
</evidence>
<accession>A0A518D768</accession>
<dbReference type="AlphaFoldDB" id="A0A518D768"/>
<feature type="chain" id="PRO_5022164260" evidence="1">
    <location>
        <begin position="27"/>
        <end position="142"/>
    </location>
</feature>
<evidence type="ECO:0000313" key="2">
    <source>
        <dbReference type="EMBL" id="QDU87296.1"/>
    </source>
</evidence>
<dbReference type="Proteomes" id="UP000317429">
    <property type="component" value="Chromosome"/>
</dbReference>
<keyword evidence="3" id="KW-1185">Reference proteome</keyword>
<evidence type="ECO:0000256" key="1">
    <source>
        <dbReference type="SAM" id="SignalP"/>
    </source>
</evidence>
<name>A0A518D768_9BACT</name>
<keyword evidence="1" id="KW-0732">Signal</keyword>
<dbReference type="RefSeq" id="WP_145281265.1">
    <property type="nucleotide sequence ID" value="NZ_CP036291.1"/>
</dbReference>
<reference evidence="2 3" key="1">
    <citation type="submission" date="2019-02" db="EMBL/GenBank/DDBJ databases">
        <title>Deep-cultivation of Planctomycetes and their phenomic and genomic characterization uncovers novel biology.</title>
        <authorList>
            <person name="Wiegand S."/>
            <person name="Jogler M."/>
            <person name="Boedeker C."/>
            <person name="Pinto D."/>
            <person name="Vollmers J."/>
            <person name="Rivas-Marin E."/>
            <person name="Kohn T."/>
            <person name="Peeters S.H."/>
            <person name="Heuer A."/>
            <person name="Rast P."/>
            <person name="Oberbeckmann S."/>
            <person name="Bunk B."/>
            <person name="Jeske O."/>
            <person name="Meyerdierks A."/>
            <person name="Storesund J.E."/>
            <person name="Kallscheuer N."/>
            <person name="Luecker S."/>
            <person name="Lage O.M."/>
            <person name="Pohl T."/>
            <person name="Merkel B.J."/>
            <person name="Hornburger P."/>
            <person name="Mueller R.-W."/>
            <person name="Bruemmer F."/>
            <person name="Labrenz M."/>
            <person name="Spormann A.M."/>
            <person name="Op den Camp H."/>
            <person name="Overmann J."/>
            <person name="Amann R."/>
            <person name="Jetten M.S.M."/>
            <person name="Mascher T."/>
            <person name="Medema M.H."/>
            <person name="Devos D.P."/>
            <person name="Kaster A.-K."/>
            <person name="Ovreas L."/>
            <person name="Rohde M."/>
            <person name="Galperin M.Y."/>
            <person name="Jogler C."/>
        </authorList>
    </citation>
    <scope>NUCLEOTIDE SEQUENCE [LARGE SCALE GENOMIC DNA]</scope>
    <source>
        <strain evidence="2 3">Pla175</strain>
    </source>
</reference>
<gene>
    <name evidence="2" type="ORF">Pla175_06550</name>
</gene>
<dbReference type="OrthoDB" id="282809at2"/>
<dbReference type="EMBL" id="CP036291">
    <property type="protein sequence ID" value="QDU87296.1"/>
    <property type="molecule type" value="Genomic_DNA"/>
</dbReference>
<feature type="signal peptide" evidence="1">
    <location>
        <begin position="1"/>
        <end position="26"/>
    </location>
</feature>